<dbReference type="EMBL" id="CAJVCH010374419">
    <property type="protein sequence ID" value="CAG7816620.1"/>
    <property type="molecule type" value="Genomic_DNA"/>
</dbReference>
<protein>
    <submittedName>
        <fullName evidence="2">Uncharacterized protein</fullName>
    </submittedName>
</protein>
<feature type="coiled-coil region" evidence="1">
    <location>
        <begin position="18"/>
        <end position="45"/>
    </location>
</feature>
<evidence type="ECO:0000313" key="2">
    <source>
        <dbReference type="EMBL" id="CAG7816620.1"/>
    </source>
</evidence>
<keyword evidence="1" id="KW-0175">Coiled coil</keyword>
<name>A0A8J2KLB3_9HEXA</name>
<evidence type="ECO:0000313" key="3">
    <source>
        <dbReference type="Proteomes" id="UP000708208"/>
    </source>
</evidence>
<organism evidence="2 3">
    <name type="scientific">Allacma fusca</name>
    <dbReference type="NCBI Taxonomy" id="39272"/>
    <lineage>
        <taxon>Eukaryota</taxon>
        <taxon>Metazoa</taxon>
        <taxon>Ecdysozoa</taxon>
        <taxon>Arthropoda</taxon>
        <taxon>Hexapoda</taxon>
        <taxon>Collembola</taxon>
        <taxon>Symphypleona</taxon>
        <taxon>Sminthuridae</taxon>
        <taxon>Allacma</taxon>
    </lineage>
</organism>
<evidence type="ECO:0000256" key="1">
    <source>
        <dbReference type="SAM" id="Coils"/>
    </source>
</evidence>
<comment type="caution">
    <text evidence="2">The sequence shown here is derived from an EMBL/GenBank/DDBJ whole genome shotgun (WGS) entry which is preliminary data.</text>
</comment>
<gene>
    <name evidence="2" type="ORF">AFUS01_LOCUS27233</name>
</gene>
<accession>A0A8J2KLB3</accession>
<dbReference type="OrthoDB" id="7417618at2759"/>
<proteinExistence type="predicted"/>
<dbReference type="Proteomes" id="UP000708208">
    <property type="component" value="Unassembled WGS sequence"/>
</dbReference>
<keyword evidence="3" id="KW-1185">Reference proteome</keyword>
<dbReference type="AlphaFoldDB" id="A0A8J2KLB3"/>
<reference evidence="2" key="1">
    <citation type="submission" date="2021-06" db="EMBL/GenBank/DDBJ databases">
        <authorList>
            <person name="Hodson N. C."/>
            <person name="Mongue J. A."/>
            <person name="Jaron S. K."/>
        </authorList>
    </citation>
    <scope>NUCLEOTIDE SEQUENCE</scope>
</reference>
<sequence length="131" mass="15219">MIKWPLSEKLDPVVEVKVKEHTERIDALEKKIEFLQKKANEKSIVILGIAEDSNETFHKLGKTVDDLFLQLQAEGFGFYNFKRIGISPIGKNRPIMVALYSVRVKFAIFPANNRNPRAWKIFMNSERTQRN</sequence>